<dbReference type="GO" id="GO:0004523">
    <property type="term" value="F:RNA-DNA hybrid ribonuclease activity"/>
    <property type="evidence" value="ECO:0007669"/>
    <property type="project" value="InterPro"/>
</dbReference>
<dbReference type="Gene3D" id="3.30.420.10">
    <property type="entry name" value="Ribonuclease H-like superfamily/Ribonuclease H"/>
    <property type="match status" value="1"/>
</dbReference>
<dbReference type="CDD" id="cd06222">
    <property type="entry name" value="RNase_H_like"/>
    <property type="match status" value="1"/>
</dbReference>
<dbReference type="InterPro" id="IPR044730">
    <property type="entry name" value="RNase_H-like_dom_plant"/>
</dbReference>
<gene>
    <name evidence="2" type="ORF">L195_g060853</name>
</gene>
<name>A0A2K3K6B9_TRIPR</name>
<dbReference type="SUPFAM" id="SSF53098">
    <property type="entry name" value="Ribonuclease H-like"/>
    <property type="match status" value="1"/>
</dbReference>
<dbReference type="PANTHER" id="PTHR47723">
    <property type="entry name" value="OS05G0353850 PROTEIN"/>
    <property type="match status" value="1"/>
</dbReference>
<dbReference type="InterPro" id="IPR012337">
    <property type="entry name" value="RNaseH-like_sf"/>
</dbReference>
<dbReference type="Pfam" id="PF13456">
    <property type="entry name" value="RVT_3"/>
    <property type="match status" value="1"/>
</dbReference>
<proteinExistence type="predicted"/>
<dbReference type="Proteomes" id="UP000236291">
    <property type="component" value="Unassembled WGS sequence"/>
</dbReference>
<dbReference type="PANTHER" id="PTHR47723:SF13">
    <property type="entry name" value="PUTATIVE-RELATED"/>
    <property type="match status" value="1"/>
</dbReference>
<dbReference type="GO" id="GO:0003676">
    <property type="term" value="F:nucleic acid binding"/>
    <property type="evidence" value="ECO:0007669"/>
    <property type="project" value="InterPro"/>
</dbReference>
<dbReference type="InterPro" id="IPR002156">
    <property type="entry name" value="RNaseH_domain"/>
</dbReference>
<reference evidence="2 3" key="2">
    <citation type="journal article" date="2017" name="Front. Plant Sci.">
        <title>Gene Classification and Mining of Molecular Markers Useful in Red Clover (Trifolium pratense) Breeding.</title>
        <authorList>
            <person name="Istvanek J."/>
            <person name="Dluhosova J."/>
            <person name="Dluhos P."/>
            <person name="Patkova L."/>
            <person name="Nedelnik J."/>
            <person name="Repkova J."/>
        </authorList>
    </citation>
    <scope>NUCLEOTIDE SEQUENCE [LARGE SCALE GENOMIC DNA]</scope>
    <source>
        <strain evidence="3">cv. Tatra</strain>
        <tissue evidence="2">Young leaves</tissue>
    </source>
</reference>
<evidence type="ECO:0000259" key="1">
    <source>
        <dbReference type="PROSITE" id="PS50879"/>
    </source>
</evidence>
<reference evidence="2 3" key="1">
    <citation type="journal article" date="2014" name="Am. J. Bot.">
        <title>Genome assembly and annotation for red clover (Trifolium pratense; Fabaceae).</title>
        <authorList>
            <person name="Istvanek J."/>
            <person name="Jaros M."/>
            <person name="Krenek A."/>
            <person name="Repkova J."/>
        </authorList>
    </citation>
    <scope>NUCLEOTIDE SEQUENCE [LARGE SCALE GENOMIC DNA]</scope>
    <source>
        <strain evidence="3">cv. Tatra</strain>
        <tissue evidence="2">Young leaves</tissue>
    </source>
</reference>
<dbReference type="InterPro" id="IPR036397">
    <property type="entry name" value="RNaseH_sf"/>
</dbReference>
<feature type="non-terminal residue" evidence="2">
    <location>
        <position position="147"/>
    </location>
</feature>
<dbReference type="STRING" id="57577.A0A2K3K6B9"/>
<sequence>IGWQPPTGSFVKLNTDGARKDNGKAGCGGVIRGSQGEWLGGFAKGVGTCSAFVAELWGVFEGLTYARRMRFMHIELNIDSAMVVQVLKTGNLNSPFGLTLVKNIRRLVDMEWEVHITHAYRESNRCADALTNIGCTLDKETIYFEDC</sequence>
<feature type="non-terminal residue" evidence="2">
    <location>
        <position position="1"/>
    </location>
</feature>
<comment type="caution">
    <text evidence="2">The sequence shown here is derived from an EMBL/GenBank/DDBJ whole genome shotgun (WGS) entry which is preliminary data.</text>
</comment>
<evidence type="ECO:0000313" key="2">
    <source>
        <dbReference type="EMBL" id="PNX61822.1"/>
    </source>
</evidence>
<feature type="domain" description="RNase H type-1" evidence="1">
    <location>
        <begin position="7"/>
        <end position="136"/>
    </location>
</feature>
<protein>
    <submittedName>
        <fullName evidence="2">Ribonuclease H</fullName>
    </submittedName>
</protein>
<accession>A0A2K3K6B9</accession>
<dbReference type="EMBL" id="ASHM01143892">
    <property type="protein sequence ID" value="PNX61822.1"/>
    <property type="molecule type" value="Genomic_DNA"/>
</dbReference>
<organism evidence="2 3">
    <name type="scientific">Trifolium pratense</name>
    <name type="common">Red clover</name>
    <dbReference type="NCBI Taxonomy" id="57577"/>
    <lineage>
        <taxon>Eukaryota</taxon>
        <taxon>Viridiplantae</taxon>
        <taxon>Streptophyta</taxon>
        <taxon>Embryophyta</taxon>
        <taxon>Tracheophyta</taxon>
        <taxon>Spermatophyta</taxon>
        <taxon>Magnoliopsida</taxon>
        <taxon>eudicotyledons</taxon>
        <taxon>Gunneridae</taxon>
        <taxon>Pentapetalae</taxon>
        <taxon>rosids</taxon>
        <taxon>fabids</taxon>
        <taxon>Fabales</taxon>
        <taxon>Fabaceae</taxon>
        <taxon>Papilionoideae</taxon>
        <taxon>50 kb inversion clade</taxon>
        <taxon>NPAAA clade</taxon>
        <taxon>Hologalegina</taxon>
        <taxon>IRL clade</taxon>
        <taxon>Trifolieae</taxon>
        <taxon>Trifolium</taxon>
    </lineage>
</organism>
<evidence type="ECO:0000313" key="3">
    <source>
        <dbReference type="Proteomes" id="UP000236291"/>
    </source>
</evidence>
<dbReference type="InterPro" id="IPR053151">
    <property type="entry name" value="RNase_H-like"/>
</dbReference>
<dbReference type="PROSITE" id="PS50879">
    <property type="entry name" value="RNASE_H_1"/>
    <property type="match status" value="1"/>
</dbReference>
<dbReference type="AlphaFoldDB" id="A0A2K3K6B9"/>